<organism evidence="1 2">
    <name type="scientific">Paenibacillus oryzae</name>
    <dbReference type="NCBI Taxonomy" id="1844972"/>
    <lineage>
        <taxon>Bacteria</taxon>
        <taxon>Bacillati</taxon>
        <taxon>Bacillota</taxon>
        <taxon>Bacilli</taxon>
        <taxon>Bacillales</taxon>
        <taxon>Paenibacillaceae</taxon>
        <taxon>Paenibacillus</taxon>
    </lineage>
</organism>
<comment type="caution">
    <text evidence="1">The sequence shown here is derived from an EMBL/GenBank/DDBJ whole genome shotgun (WGS) entry which is preliminary data.</text>
</comment>
<name>A0A1A5YJP3_9BACL</name>
<protein>
    <submittedName>
        <fullName evidence="1">Uncharacterized protein</fullName>
    </submittedName>
</protein>
<sequence>MTLGEGKKLHFQLYIRYIAEKEQTVAGGDAGQTGDNYRDFVNAINLFEEAGICVDRPSYTLSILKNHF</sequence>
<evidence type="ECO:0000313" key="2">
    <source>
        <dbReference type="Proteomes" id="UP000092024"/>
    </source>
</evidence>
<keyword evidence="2" id="KW-1185">Reference proteome</keyword>
<accession>A0A1A5YJP3</accession>
<gene>
    <name evidence="1" type="ORF">A7K91_13575</name>
</gene>
<evidence type="ECO:0000313" key="1">
    <source>
        <dbReference type="EMBL" id="OBR65610.1"/>
    </source>
</evidence>
<reference evidence="1 2" key="1">
    <citation type="submission" date="2016-05" db="EMBL/GenBank/DDBJ databases">
        <title>Paenibacillus oryzae. sp. nov., isolated from the rice root.</title>
        <authorList>
            <person name="Zhang J."/>
            <person name="Zhang X."/>
        </authorList>
    </citation>
    <scope>NUCLEOTIDE SEQUENCE [LARGE SCALE GENOMIC DNA]</scope>
    <source>
        <strain evidence="1 2">1DrF-4</strain>
    </source>
</reference>
<dbReference type="AlphaFoldDB" id="A0A1A5YJP3"/>
<dbReference type="STRING" id="1844972.A7K91_13575"/>
<dbReference type="EMBL" id="LYPA01000054">
    <property type="protein sequence ID" value="OBR65610.1"/>
    <property type="molecule type" value="Genomic_DNA"/>
</dbReference>
<dbReference type="Proteomes" id="UP000092024">
    <property type="component" value="Unassembled WGS sequence"/>
</dbReference>
<proteinExistence type="predicted"/>